<dbReference type="InterPro" id="IPR006119">
    <property type="entry name" value="Resolv_N"/>
</dbReference>
<accession>A0A373A443</accession>
<dbReference type="EMBL" id="QVIG01000001">
    <property type="protein sequence ID" value="RGD62432.1"/>
    <property type="molecule type" value="Genomic_DNA"/>
</dbReference>
<dbReference type="InterPro" id="IPR011109">
    <property type="entry name" value="DNA_bind_recombinase_dom"/>
</dbReference>
<dbReference type="Pfam" id="PF00239">
    <property type="entry name" value="Resolvase"/>
    <property type="match status" value="1"/>
</dbReference>
<evidence type="ECO:0000256" key="3">
    <source>
        <dbReference type="SAM" id="Coils"/>
    </source>
</evidence>
<protein>
    <recommendedName>
        <fullName evidence="4">Resolvase/invertase-type recombinase catalytic domain-containing protein</fullName>
    </recommendedName>
</protein>
<dbReference type="AlphaFoldDB" id="A0A373A443"/>
<keyword evidence="2" id="KW-0233">DNA recombination</keyword>
<dbReference type="PANTHER" id="PTHR30461:SF2">
    <property type="entry name" value="SERINE RECOMBINASE PINE-RELATED"/>
    <property type="match status" value="1"/>
</dbReference>
<dbReference type="PANTHER" id="PTHR30461">
    <property type="entry name" value="DNA-INVERTASE FROM LAMBDOID PROPHAGE"/>
    <property type="match status" value="1"/>
</dbReference>
<dbReference type="Pfam" id="PF07508">
    <property type="entry name" value="Recombinase"/>
    <property type="match status" value="1"/>
</dbReference>
<dbReference type="Gene3D" id="3.40.50.1390">
    <property type="entry name" value="Resolvase, N-terminal catalytic domain"/>
    <property type="match status" value="1"/>
</dbReference>
<evidence type="ECO:0000256" key="2">
    <source>
        <dbReference type="ARBA" id="ARBA00023172"/>
    </source>
</evidence>
<proteinExistence type="predicted"/>
<dbReference type="InterPro" id="IPR038109">
    <property type="entry name" value="DNA_bind_recomb_sf"/>
</dbReference>
<feature type="coiled-coil region" evidence="3">
    <location>
        <begin position="393"/>
        <end position="445"/>
    </location>
</feature>
<reference evidence="5 6" key="1">
    <citation type="submission" date="2018-08" db="EMBL/GenBank/DDBJ databases">
        <title>Diversity &amp; Physiological Properties of Lignin-Decomposing Actinobacteria from Soil.</title>
        <authorList>
            <person name="Roh S.G."/>
            <person name="Kim S.B."/>
        </authorList>
    </citation>
    <scope>NUCLEOTIDE SEQUENCE [LARGE SCALE GENOMIC DNA]</scope>
    <source>
        <strain evidence="5 6">MMS17-GH009</strain>
    </source>
</reference>
<keyword evidence="6" id="KW-1185">Reference proteome</keyword>
<dbReference type="GO" id="GO:0003677">
    <property type="term" value="F:DNA binding"/>
    <property type="evidence" value="ECO:0007669"/>
    <property type="project" value="UniProtKB-KW"/>
</dbReference>
<dbReference type="SUPFAM" id="SSF53041">
    <property type="entry name" value="Resolvase-like"/>
    <property type="match status" value="1"/>
</dbReference>
<dbReference type="InterPro" id="IPR036162">
    <property type="entry name" value="Resolvase-like_N_sf"/>
</dbReference>
<dbReference type="SMART" id="SM00857">
    <property type="entry name" value="Resolvase"/>
    <property type="match status" value="1"/>
</dbReference>
<dbReference type="CDD" id="cd00338">
    <property type="entry name" value="Ser_Recombinase"/>
    <property type="match status" value="1"/>
</dbReference>
<dbReference type="Gene3D" id="3.90.1750.20">
    <property type="entry name" value="Putative Large Serine Recombinase, Chain B, Domain 2"/>
    <property type="match status" value="1"/>
</dbReference>
<evidence type="ECO:0000313" key="5">
    <source>
        <dbReference type="EMBL" id="RGD62432.1"/>
    </source>
</evidence>
<organism evidence="5 6">
    <name type="scientific">Kitasatospora xanthocidica</name>
    <dbReference type="NCBI Taxonomy" id="83382"/>
    <lineage>
        <taxon>Bacteria</taxon>
        <taxon>Bacillati</taxon>
        <taxon>Actinomycetota</taxon>
        <taxon>Actinomycetes</taxon>
        <taxon>Kitasatosporales</taxon>
        <taxon>Streptomycetaceae</taxon>
        <taxon>Kitasatospora</taxon>
    </lineage>
</organism>
<name>A0A373A443_9ACTN</name>
<dbReference type="Proteomes" id="UP000263377">
    <property type="component" value="Unassembled WGS sequence"/>
</dbReference>
<keyword evidence="1" id="KW-0238">DNA-binding</keyword>
<gene>
    <name evidence="5" type="ORF">DR950_35960</name>
</gene>
<evidence type="ECO:0000259" key="4">
    <source>
        <dbReference type="SMART" id="SM00857"/>
    </source>
</evidence>
<evidence type="ECO:0000256" key="1">
    <source>
        <dbReference type="ARBA" id="ARBA00023125"/>
    </source>
</evidence>
<feature type="domain" description="Resolvase/invertase-type recombinase catalytic" evidence="4">
    <location>
        <begin position="10"/>
        <end position="161"/>
    </location>
</feature>
<sequence>MRAMGHIRNVLLHERISSDTETSTSIERQDEKLHQRAAEDGVNVVGVAVDRSVSGEVDLYRRPELAPWLSEEYRGDWNELWVTNQDRLSRSDIHVMAFVFRCLEWGKEIVILDDPEFTQQMKTPEGRVILHAKSLGPAKELERIKARCADAHEWRRKTTRWPGGIPTFGYVPYKVMEDGKSATYIKLDEDMLTVLHDMKHRMAVIGDTFSGVTMWLNKNQVLTARDRARIRAGKPPGRLNKGTGEYVLERWSETTVAELLTNEALLGYKKHKGEVIIGSDGKPLKIAEAAFDSDEWDELQAACQARRITFQRRTNRANPKYGVVFCGGCRKGGTHSQVKWKDRHYRYYRCNGSHALRCEGHTVDAAEADKVMEETFLRELGHERVVKRVFQPGEDHTKELEQVRKHIKRLQAEKDRAKDWDEEDEAEYEERLDALRARRNELKKLPQRKAGWVAQRLKTTYREAWEQGDDNARRKLLISAGFRFEILDNRTEVPWMIQIPMDLLAEISGEARDSTRVILPCTLVA</sequence>
<dbReference type="InterPro" id="IPR050639">
    <property type="entry name" value="SSR_resolvase"/>
</dbReference>
<keyword evidence="3" id="KW-0175">Coiled coil</keyword>
<comment type="caution">
    <text evidence="5">The sequence shown here is derived from an EMBL/GenBank/DDBJ whole genome shotgun (WGS) entry which is preliminary data.</text>
</comment>
<dbReference type="GO" id="GO:0000150">
    <property type="term" value="F:DNA strand exchange activity"/>
    <property type="evidence" value="ECO:0007669"/>
    <property type="project" value="InterPro"/>
</dbReference>
<evidence type="ECO:0000313" key="6">
    <source>
        <dbReference type="Proteomes" id="UP000263377"/>
    </source>
</evidence>